<keyword evidence="7" id="KW-0547">Nucleotide-binding</keyword>
<evidence type="ECO:0000256" key="2">
    <source>
        <dbReference type="ARBA" id="ARBA00004651"/>
    </source>
</evidence>
<feature type="domain" description="Histidine kinase" evidence="14">
    <location>
        <begin position="71"/>
        <end position="294"/>
    </location>
</feature>
<dbReference type="SMART" id="SM00387">
    <property type="entry name" value="HATPase_c"/>
    <property type="match status" value="1"/>
</dbReference>
<dbReference type="InterPro" id="IPR001789">
    <property type="entry name" value="Sig_transdc_resp-reg_receiver"/>
</dbReference>
<dbReference type="PRINTS" id="PR00344">
    <property type="entry name" value="BCTRLSENSOR"/>
</dbReference>
<evidence type="ECO:0000256" key="4">
    <source>
        <dbReference type="ARBA" id="ARBA00022475"/>
    </source>
</evidence>
<evidence type="ECO:0000256" key="13">
    <source>
        <dbReference type="PROSITE-ProRule" id="PRU00169"/>
    </source>
</evidence>
<dbReference type="Pfam" id="PF00072">
    <property type="entry name" value="Response_reg"/>
    <property type="match status" value="1"/>
</dbReference>
<dbReference type="PROSITE" id="PS50110">
    <property type="entry name" value="RESPONSE_REGULATORY"/>
    <property type="match status" value="1"/>
</dbReference>
<dbReference type="SMART" id="SM00448">
    <property type="entry name" value="REC"/>
    <property type="match status" value="1"/>
</dbReference>
<dbReference type="SUPFAM" id="SSF47226">
    <property type="entry name" value="Histidine-containing phosphotransfer domain, HPT domain"/>
    <property type="match status" value="1"/>
</dbReference>
<protein>
    <recommendedName>
        <fullName evidence="3">histidine kinase</fullName>
        <ecNumber evidence="3">2.7.13.3</ecNumber>
    </recommendedName>
</protein>
<dbReference type="SMART" id="SM00388">
    <property type="entry name" value="HisKA"/>
    <property type="match status" value="1"/>
</dbReference>
<organism evidence="17 18">
    <name type="scientific">Arcobacter roscoffensis</name>
    <dbReference type="NCBI Taxonomy" id="2961520"/>
    <lineage>
        <taxon>Bacteria</taxon>
        <taxon>Pseudomonadati</taxon>
        <taxon>Campylobacterota</taxon>
        <taxon>Epsilonproteobacteria</taxon>
        <taxon>Campylobacterales</taxon>
        <taxon>Arcobacteraceae</taxon>
        <taxon>Arcobacter</taxon>
    </lineage>
</organism>
<keyword evidence="18" id="KW-1185">Reference proteome</keyword>
<keyword evidence="8" id="KW-0067">ATP-binding</keyword>
<dbReference type="PANTHER" id="PTHR45339:SF1">
    <property type="entry name" value="HYBRID SIGNAL TRANSDUCTION HISTIDINE KINASE J"/>
    <property type="match status" value="1"/>
</dbReference>
<dbReference type="CDD" id="cd00082">
    <property type="entry name" value="HisKA"/>
    <property type="match status" value="1"/>
</dbReference>
<dbReference type="CDD" id="cd17546">
    <property type="entry name" value="REC_hyHK_CKI1_RcsC-like"/>
    <property type="match status" value="1"/>
</dbReference>
<keyword evidence="10" id="KW-0902">Two-component regulatory system</keyword>
<proteinExistence type="predicted"/>
<dbReference type="Gene3D" id="1.20.120.160">
    <property type="entry name" value="HPT domain"/>
    <property type="match status" value="1"/>
</dbReference>
<dbReference type="SUPFAM" id="SSF47384">
    <property type="entry name" value="Homodimeric domain of signal transducing histidine kinase"/>
    <property type="match status" value="1"/>
</dbReference>
<sequence>MIEENNPWKSRFERERKARKESERLLEEKSFELWQINQDLENQVKERTASLEKALVQARKADQAKSDFLANMSHEIRTPLNAIIGFSKILNDSQSLDEKSIKYSSIINSSANSLLSIINDILDFSKIENGNFNISKSKTNIYAIYTDVLDLFSYKIKEKNLNFFSKIDENIPKYINTDSLRLKQIITNLLSNAIKFTKEEGKVEFRINLIEAFENKTKLEFIIKDTGIGIASNKIEAITKPFIQLEDISNKQTVGTGLGLSISTELLKLFASNLEIQSKENKGSTFKFTLICEVFEDTKEEISKDEYQNRLEENISSKINILLAEDNYANQELLKAILNELQINLEIAENGAIAYDKYIKSPEEYDLILMDINMPILNGIDSFKKIKNYQGINKLKNIPIIALTANAIKGDKEKLLELGMNDYLSKPINANELKKLIAKYTNKQSNEHLKLDINIKKISQNIGISENIAEMIVSKFKKEIHKDLDELDTFIKENDSSNIIAKANYIKNSCLNLGFIDICKILQELEENILSKEKQNKIMNLLKNSFKDI</sequence>
<name>A0ABY5E8T4_9BACT</name>
<evidence type="ECO:0000256" key="6">
    <source>
        <dbReference type="ARBA" id="ARBA00022692"/>
    </source>
</evidence>
<dbReference type="EMBL" id="CP100595">
    <property type="protein sequence ID" value="UTJ07585.1"/>
    <property type="molecule type" value="Genomic_DNA"/>
</dbReference>
<dbReference type="InterPro" id="IPR036890">
    <property type="entry name" value="HATPase_C_sf"/>
</dbReference>
<keyword evidence="9" id="KW-1133">Transmembrane helix</keyword>
<evidence type="ECO:0000259" key="16">
    <source>
        <dbReference type="PROSITE" id="PS50894"/>
    </source>
</evidence>
<dbReference type="PANTHER" id="PTHR45339">
    <property type="entry name" value="HYBRID SIGNAL TRANSDUCTION HISTIDINE KINASE J"/>
    <property type="match status" value="1"/>
</dbReference>
<reference evidence="17" key="1">
    <citation type="submission" date="2022-07" db="EMBL/GenBank/DDBJ databases">
        <title>Arcobacter roscoffensis sp. nov., a marine bacterium isolated from coastal seawater collected from Roscoff, France.</title>
        <authorList>
            <person name="Pascual J."/>
            <person name="Lepeaux C."/>
            <person name="Methner A."/>
            <person name="Overmann J."/>
        </authorList>
    </citation>
    <scope>NUCLEOTIDE SEQUENCE</scope>
    <source>
        <strain evidence="17">ARW1-2F2</strain>
    </source>
</reference>
<dbReference type="InterPro" id="IPR003594">
    <property type="entry name" value="HATPase_dom"/>
</dbReference>
<keyword evidence="6" id="KW-0812">Transmembrane</keyword>
<feature type="domain" description="HPt" evidence="16">
    <location>
        <begin position="465"/>
        <end position="549"/>
    </location>
</feature>
<dbReference type="Gene3D" id="3.40.50.2300">
    <property type="match status" value="1"/>
</dbReference>
<dbReference type="SUPFAM" id="SSF52172">
    <property type="entry name" value="CheY-like"/>
    <property type="match status" value="1"/>
</dbReference>
<dbReference type="Pfam" id="PF00512">
    <property type="entry name" value="HisKA"/>
    <property type="match status" value="1"/>
</dbReference>
<evidence type="ECO:0000256" key="5">
    <source>
        <dbReference type="ARBA" id="ARBA00022553"/>
    </source>
</evidence>
<evidence type="ECO:0000256" key="9">
    <source>
        <dbReference type="ARBA" id="ARBA00022989"/>
    </source>
</evidence>
<keyword evidence="11" id="KW-0472">Membrane</keyword>
<dbReference type="InterPro" id="IPR036097">
    <property type="entry name" value="HisK_dim/P_sf"/>
</dbReference>
<dbReference type="SUPFAM" id="SSF55874">
    <property type="entry name" value="ATPase domain of HSP90 chaperone/DNA topoisomerase II/histidine kinase"/>
    <property type="match status" value="1"/>
</dbReference>
<keyword evidence="4" id="KW-1003">Cell membrane</keyword>
<evidence type="ECO:0000256" key="11">
    <source>
        <dbReference type="ARBA" id="ARBA00023136"/>
    </source>
</evidence>
<dbReference type="PROSITE" id="PS50109">
    <property type="entry name" value="HIS_KIN"/>
    <property type="match status" value="1"/>
</dbReference>
<dbReference type="RefSeq" id="WP_254577759.1">
    <property type="nucleotide sequence ID" value="NZ_CP100595.1"/>
</dbReference>
<comment type="catalytic activity">
    <reaction evidence="1">
        <text>ATP + protein L-histidine = ADP + protein N-phospho-L-histidine.</text>
        <dbReference type="EC" id="2.7.13.3"/>
    </reaction>
</comment>
<gene>
    <name evidence="17" type="ORF">NJU99_05665</name>
</gene>
<dbReference type="InterPro" id="IPR005467">
    <property type="entry name" value="His_kinase_dom"/>
</dbReference>
<dbReference type="InterPro" id="IPR008207">
    <property type="entry name" value="Sig_transdc_His_kin_Hpt_dom"/>
</dbReference>
<dbReference type="InterPro" id="IPR036641">
    <property type="entry name" value="HPT_dom_sf"/>
</dbReference>
<evidence type="ECO:0000259" key="14">
    <source>
        <dbReference type="PROSITE" id="PS50109"/>
    </source>
</evidence>
<evidence type="ECO:0000259" key="15">
    <source>
        <dbReference type="PROSITE" id="PS50110"/>
    </source>
</evidence>
<evidence type="ECO:0000256" key="10">
    <source>
        <dbReference type="ARBA" id="ARBA00023012"/>
    </source>
</evidence>
<dbReference type="InterPro" id="IPR003661">
    <property type="entry name" value="HisK_dim/P_dom"/>
</dbReference>
<keyword evidence="5 13" id="KW-0597">Phosphoprotein</keyword>
<evidence type="ECO:0000313" key="17">
    <source>
        <dbReference type="EMBL" id="UTJ07585.1"/>
    </source>
</evidence>
<evidence type="ECO:0000256" key="8">
    <source>
        <dbReference type="ARBA" id="ARBA00022840"/>
    </source>
</evidence>
<feature type="domain" description="Response regulatory" evidence="15">
    <location>
        <begin position="320"/>
        <end position="441"/>
    </location>
</feature>
<comment type="caution">
    <text evidence="12">Lacks conserved residue(s) required for the propagation of feature annotation.</text>
</comment>
<dbReference type="PROSITE" id="PS50894">
    <property type="entry name" value="HPT"/>
    <property type="match status" value="1"/>
</dbReference>
<dbReference type="Pfam" id="PF02518">
    <property type="entry name" value="HATPase_c"/>
    <property type="match status" value="1"/>
</dbReference>
<comment type="subcellular location">
    <subcellularLocation>
        <location evidence="2">Cell membrane</location>
        <topology evidence="2">Multi-pass membrane protein</topology>
    </subcellularLocation>
</comment>
<dbReference type="EC" id="2.7.13.3" evidence="3"/>
<evidence type="ECO:0000256" key="12">
    <source>
        <dbReference type="PROSITE-ProRule" id="PRU00110"/>
    </source>
</evidence>
<evidence type="ECO:0000256" key="7">
    <source>
        <dbReference type="ARBA" id="ARBA00022741"/>
    </source>
</evidence>
<evidence type="ECO:0000256" key="1">
    <source>
        <dbReference type="ARBA" id="ARBA00000085"/>
    </source>
</evidence>
<dbReference type="InterPro" id="IPR004358">
    <property type="entry name" value="Sig_transdc_His_kin-like_C"/>
</dbReference>
<feature type="modified residue" description="4-aspartylphosphate" evidence="13">
    <location>
        <position position="371"/>
    </location>
</feature>
<accession>A0ABY5E8T4</accession>
<dbReference type="Gene3D" id="3.30.565.10">
    <property type="entry name" value="Histidine kinase-like ATPase, C-terminal domain"/>
    <property type="match status" value="1"/>
</dbReference>
<dbReference type="Gene3D" id="1.10.287.130">
    <property type="match status" value="1"/>
</dbReference>
<dbReference type="InterPro" id="IPR011006">
    <property type="entry name" value="CheY-like_superfamily"/>
</dbReference>
<dbReference type="Proteomes" id="UP001060012">
    <property type="component" value="Chromosome"/>
</dbReference>
<evidence type="ECO:0000313" key="18">
    <source>
        <dbReference type="Proteomes" id="UP001060012"/>
    </source>
</evidence>
<evidence type="ECO:0000256" key="3">
    <source>
        <dbReference type="ARBA" id="ARBA00012438"/>
    </source>
</evidence>